<dbReference type="EMBL" id="JAAGAX010000012">
    <property type="protein sequence ID" value="KAF2296864.1"/>
    <property type="molecule type" value="Genomic_DNA"/>
</dbReference>
<evidence type="ECO:0000313" key="3">
    <source>
        <dbReference type="Proteomes" id="UP000467840"/>
    </source>
</evidence>
<dbReference type="InterPro" id="IPR009462">
    <property type="entry name" value="CHD_II_SANT-like"/>
</dbReference>
<gene>
    <name evidence="2" type="ORF">GH714_010169</name>
</gene>
<dbReference type="AlphaFoldDB" id="A0A6A6L793"/>
<name>A0A6A6L793_HEVBR</name>
<evidence type="ECO:0000313" key="2">
    <source>
        <dbReference type="EMBL" id="KAF2296864.1"/>
    </source>
</evidence>
<keyword evidence="3" id="KW-1185">Reference proteome</keyword>
<feature type="domain" description="CHD subfamily II SANT-like" evidence="1">
    <location>
        <begin position="84"/>
        <end position="195"/>
    </location>
</feature>
<reference evidence="2 3" key="1">
    <citation type="journal article" date="2020" name="Mol. Plant">
        <title>The Chromosome-Based Rubber Tree Genome Provides New Insights into Spurge Genome Evolution and Rubber Biosynthesis.</title>
        <authorList>
            <person name="Liu J."/>
            <person name="Shi C."/>
            <person name="Shi C.C."/>
            <person name="Li W."/>
            <person name="Zhang Q.J."/>
            <person name="Zhang Y."/>
            <person name="Li K."/>
            <person name="Lu H.F."/>
            <person name="Shi C."/>
            <person name="Zhu S.T."/>
            <person name="Xiao Z.Y."/>
            <person name="Nan H."/>
            <person name="Yue Y."/>
            <person name="Zhu X.G."/>
            <person name="Wu Y."/>
            <person name="Hong X.N."/>
            <person name="Fan G.Y."/>
            <person name="Tong Y."/>
            <person name="Zhang D."/>
            <person name="Mao C.L."/>
            <person name="Liu Y.L."/>
            <person name="Hao S.J."/>
            <person name="Liu W.Q."/>
            <person name="Lv M.Q."/>
            <person name="Zhang H.B."/>
            <person name="Liu Y."/>
            <person name="Hu-Tang G.R."/>
            <person name="Wang J.P."/>
            <person name="Wang J.H."/>
            <person name="Sun Y.H."/>
            <person name="Ni S.B."/>
            <person name="Chen W.B."/>
            <person name="Zhang X.C."/>
            <person name="Jiao Y.N."/>
            <person name="Eichler E.E."/>
            <person name="Li G.H."/>
            <person name="Liu X."/>
            <person name="Gao L.Z."/>
        </authorList>
    </citation>
    <scope>NUCLEOTIDE SEQUENCE [LARGE SCALE GENOMIC DNA]</scope>
    <source>
        <strain evidence="3">cv. GT1</strain>
        <tissue evidence="2">Leaf</tissue>
    </source>
</reference>
<sequence>MGVSSIDYVIDSIFEEKTFSYVKSWFLVVCKDLGYDHLACQVLGRKNGYGLDSPFVSDSNSASGSHNKGNKLILIMVMVWILHLSQIPTLPQQKKKREQEQARFLKLFEDGDGIEYEVRLGIVICGMVLTRLSFVLYGVLFLSHITEDITDLPNFTDGVPKEGLRIQDVLVRIAVLLLIKDKEGNNLPSFSLHLLI</sequence>
<evidence type="ECO:0000259" key="1">
    <source>
        <dbReference type="SMART" id="SM01146"/>
    </source>
</evidence>
<accession>A0A6A6L793</accession>
<organism evidence="2 3">
    <name type="scientific">Hevea brasiliensis</name>
    <name type="common">Para rubber tree</name>
    <name type="synonym">Siphonia brasiliensis</name>
    <dbReference type="NCBI Taxonomy" id="3981"/>
    <lineage>
        <taxon>Eukaryota</taxon>
        <taxon>Viridiplantae</taxon>
        <taxon>Streptophyta</taxon>
        <taxon>Embryophyta</taxon>
        <taxon>Tracheophyta</taxon>
        <taxon>Spermatophyta</taxon>
        <taxon>Magnoliopsida</taxon>
        <taxon>eudicotyledons</taxon>
        <taxon>Gunneridae</taxon>
        <taxon>Pentapetalae</taxon>
        <taxon>rosids</taxon>
        <taxon>fabids</taxon>
        <taxon>Malpighiales</taxon>
        <taxon>Euphorbiaceae</taxon>
        <taxon>Crotonoideae</taxon>
        <taxon>Micrandreae</taxon>
        <taxon>Hevea</taxon>
    </lineage>
</organism>
<comment type="caution">
    <text evidence="2">The sequence shown here is derived from an EMBL/GenBank/DDBJ whole genome shotgun (WGS) entry which is preliminary data.</text>
</comment>
<protein>
    <recommendedName>
        <fullName evidence="1">CHD subfamily II SANT-like domain-containing protein</fullName>
    </recommendedName>
</protein>
<dbReference type="Proteomes" id="UP000467840">
    <property type="component" value="Chromosome 18"/>
</dbReference>
<dbReference type="SMART" id="SM01146">
    <property type="entry name" value="DUF1086"/>
    <property type="match status" value="1"/>
</dbReference>
<dbReference type="GO" id="GO:0006338">
    <property type="term" value="P:chromatin remodeling"/>
    <property type="evidence" value="ECO:0007669"/>
    <property type="project" value="InterPro"/>
</dbReference>
<dbReference type="GO" id="GO:0003677">
    <property type="term" value="F:DNA binding"/>
    <property type="evidence" value="ECO:0007669"/>
    <property type="project" value="InterPro"/>
</dbReference>
<proteinExistence type="predicted"/>
<dbReference type="Pfam" id="PF06461">
    <property type="entry name" value="CHDII_SANT-like"/>
    <property type="match status" value="1"/>
</dbReference>